<evidence type="ECO:0000313" key="1">
    <source>
        <dbReference type="EMBL" id="KKT62454.1"/>
    </source>
</evidence>
<dbReference type="EMBL" id="LCIT01000012">
    <property type="protein sequence ID" value="KKT62454.1"/>
    <property type="molecule type" value="Genomic_DNA"/>
</dbReference>
<organism evidence="1 2">
    <name type="scientific">Candidatus Giovannonibacteria bacterium GW2011_GWA2_44_26</name>
    <dbReference type="NCBI Taxonomy" id="1618648"/>
    <lineage>
        <taxon>Bacteria</taxon>
        <taxon>Candidatus Giovannoniibacteriota</taxon>
    </lineage>
</organism>
<proteinExistence type="predicted"/>
<comment type="caution">
    <text evidence="1">The sequence shown here is derived from an EMBL/GenBank/DDBJ whole genome shotgun (WGS) entry which is preliminary data.</text>
</comment>
<name>A0A0G1LRK5_9BACT</name>
<dbReference type="AlphaFoldDB" id="A0A0G1LRK5"/>
<dbReference type="Proteomes" id="UP000033945">
    <property type="component" value="Unassembled WGS sequence"/>
</dbReference>
<protein>
    <submittedName>
        <fullName evidence="1">Uncharacterized protein</fullName>
    </submittedName>
</protein>
<reference evidence="1 2" key="1">
    <citation type="journal article" date="2015" name="Nature">
        <title>rRNA introns, odd ribosomes, and small enigmatic genomes across a large radiation of phyla.</title>
        <authorList>
            <person name="Brown C.T."/>
            <person name="Hug L.A."/>
            <person name="Thomas B.C."/>
            <person name="Sharon I."/>
            <person name="Castelle C.J."/>
            <person name="Singh A."/>
            <person name="Wilkins M.J."/>
            <person name="Williams K.H."/>
            <person name="Banfield J.F."/>
        </authorList>
    </citation>
    <scope>NUCLEOTIDE SEQUENCE [LARGE SCALE GENOMIC DNA]</scope>
</reference>
<accession>A0A0G1LRK5</accession>
<gene>
    <name evidence="1" type="ORF">UW55_C0012G0014</name>
</gene>
<evidence type="ECO:0000313" key="2">
    <source>
        <dbReference type="Proteomes" id="UP000033945"/>
    </source>
</evidence>
<sequence length="259" mass="26783">MAIVSADLKEYKSTNANSDGADISVTEVVDNVDNNLFTDITGDEAAAGGTEYRKIFRKNTHATLTWQNVVSWLLSQPTNAALSFGFGLNSVDDADGAQGNMSAFGANAVVAVVSDGVDTRVVTVVGEDASGNRQSENLTLNGTTEVVGTLTFSKLYGAYVASVSGARIVTIRQGSGGVTRGTIGINKKISFIWYGKKYTGASLGNAEGGDMASKAAGQKAGDIAPAANFGLWYRLTWPTTAGAVTANSTQVKSEGDTAA</sequence>